<evidence type="ECO:0000259" key="4">
    <source>
        <dbReference type="SMART" id="SM00967"/>
    </source>
</evidence>
<dbReference type="PATRIC" id="fig|1122152.4.peg.650"/>
<dbReference type="GO" id="GO:0006396">
    <property type="term" value="P:RNA processing"/>
    <property type="evidence" value="ECO:0007669"/>
    <property type="project" value="InterPro"/>
</dbReference>
<dbReference type="SUPFAM" id="SSF75217">
    <property type="entry name" value="alpha/beta knot"/>
    <property type="match status" value="1"/>
</dbReference>
<dbReference type="eggNOG" id="COG0566">
    <property type="taxonomic scope" value="Bacteria"/>
</dbReference>
<reference evidence="5 6" key="1">
    <citation type="journal article" date="2015" name="Genome Announc.">
        <title>Expanding the biotechnology potential of lactobacilli through comparative genomics of 213 strains and associated genera.</title>
        <authorList>
            <person name="Sun Z."/>
            <person name="Harris H.M."/>
            <person name="McCann A."/>
            <person name="Guo C."/>
            <person name="Argimon S."/>
            <person name="Zhang W."/>
            <person name="Yang X."/>
            <person name="Jeffery I.B."/>
            <person name="Cooney J.C."/>
            <person name="Kagawa T.F."/>
            <person name="Liu W."/>
            <person name="Song Y."/>
            <person name="Salvetti E."/>
            <person name="Wrobel A."/>
            <person name="Rasinkangas P."/>
            <person name="Parkhill J."/>
            <person name="Rea M.C."/>
            <person name="O'Sullivan O."/>
            <person name="Ritari J."/>
            <person name="Douillard F.P."/>
            <person name="Paul Ross R."/>
            <person name="Yang R."/>
            <person name="Briner A.E."/>
            <person name="Felis G.E."/>
            <person name="de Vos W.M."/>
            <person name="Barrangou R."/>
            <person name="Klaenhammer T.R."/>
            <person name="Caufield P.W."/>
            <person name="Cui Y."/>
            <person name="Zhang H."/>
            <person name="O'Toole P.W."/>
        </authorList>
    </citation>
    <scope>NUCLEOTIDE SEQUENCE [LARGE SCALE GENOMIC DNA]</scope>
    <source>
        <strain evidence="5 6">DSM 15354</strain>
    </source>
</reference>
<evidence type="ECO:0000256" key="3">
    <source>
        <dbReference type="ARBA" id="ARBA00022679"/>
    </source>
</evidence>
<dbReference type="Proteomes" id="UP000051931">
    <property type="component" value="Unassembled WGS sequence"/>
</dbReference>
<dbReference type="SMART" id="SM00967">
    <property type="entry name" value="SpoU_sub_bind"/>
    <property type="match status" value="1"/>
</dbReference>
<dbReference type="PANTHER" id="PTHR43191">
    <property type="entry name" value="RRNA METHYLTRANSFERASE 3"/>
    <property type="match status" value="1"/>
</dbReference>
<dbReference type="PANTHER" id="PTHR43191:SF2">
    <property type="entry name" value="RRNA METHYLTRANSFERASE 3, MITOCHONDRIAL"/>
    <property type="match status" value="1"/>
</dbReference>
<feature type="domain" description="RNA 2-O ribose methyltransferase substrate binding" evidence="4">
    <location>
        <begin position="31"/>
        <end position="104"/>
    </location>
</feature>
<dbReference type="InterPro" id="IPR029064">
    <property type="entry name" value="Ribosomal_eL30-like_sf"/>
</dbReference>
<protein>
    <submittedName>
        <fullName evidence="5">rRNA methylase</fullName>
    </submittedName>
</protein>
<dbReference type="InterPro" id="IPR051259">
    <property type="entry name" value="rRNA_Methyltransferase"/>
</dbReference>
<dbReference type="Pfam" id="PF22435">
    <property type="entry name" value="MRM3-like_sub_bind"/>
    <property type="match status" value="1"/>
</dbReference>
<dbReference type="InterPro" id="IPR013123">
    <property type="entry name" value="SpoU_subst-bd"/>
</dbReference>
<dbReference type="GO" id="GO:0008173">
    <property type="term" value="F:RNA methyltransferase activity"/>
    <property type="evidence" value="ECO:0007669"/>
    <property type="project" value="InterPro"/>
</dbReference>
<dbReference type="GO" id="GO:0005737">
    <property type="term" value="C:cytoplasm"/>
    <property type="evidence" value="ECO:0007669"/>
    <property type="project" value="UniProtKB-ARBA"/>
</dbReference>
<dbReference type="CDD" id="cd18095">
    <property type="entry name" value="SpoU-like_rRNA-MTase"/>
    <property type="match status" value="1"/>
</dbReference>
<dbReference type="AlphaFoldDB" id="A0A0R1S2D5"/>
<comment type="similarity">
    <text evidence="1">Belongs to the class IV-like SAM-binding methyltransferase superfamily. RNA methyltransferase TrmH family.</text>
</comment>
<keyword evidence="3" id="KW-0808">Transferase</keyword>
<dbReference type="Gene3D" id="3.30.1330.30">
    <property type="match status" value="1"/>
</dbReference>
<keyword evidence="6" id="KW-1185">Reference proteome</keyword>
<dbReference type="InterPro" id="IPR053888">
    <property type="entry name" value="MRM3-like_sub_bind"/>
</dbReference>
<comment type="caution">
    <text evidence="5">The sequence shown here is derived from an EMBL/GenBank/DDBJ whole genome shotgun (WGS) entry which is preliminary data.</text>
</comment>
<dbReference type="InterPro" id="IPR001537">
    <property type="entry name" value="SpoU_MeTrfase"/>
</dbReference>
<dbReference type="Gene3D" id="3.40.1280.10">
    <property type="match status" value="1"/>
</dbReference>
<dbReference type="STRING" id="1122152.GCA_000425905_00070"/>
<evidence type="ECO:0000256" key="2">
    <source>
        <dbReference type="ARBA" id="ARBA00022603"/>
    </source>
</evidence>
<organism evidence="5 6">
    <name type="scientific">Lactobacillus psittaci DSM 15354</name>
    <dbReference type="NCBI Taxonomy" id="1122152"/>
    <lineage>
        <taxon>Bacteria</taxon>
        <taxon>Bacillati</taxon>
        <taxon>Bacillota</taxon>
        <taxon>Bacilli</taxon>
        <taxon>Lactobacillales</taxon>
        <taxon>Lactobacillaceae</taxon>
        <taxon>Lactobacillus</taxon>
    </lineage>
</organism>
<dbReference type="OrthoDB" id="9785673at2"/>
<name>A0A0R1S2D5_9LACO</name>
<dbReference type="GO" id="GO:0003723">
    <property type="term" value="F:RNA binding"/>
    <property type="evidence" value="ECO:0007669"/>
    <property type="project" value="InterPro"/>
</dbReference>
<dbReference type="RefSeq" id="WP_027825379.1">
    <property type="nucleotide sequence ID" value="NZ_AZFB01000003.1"/>
</dbReference>
<dbReference type="EMBL" id="AZFB01000003">
    <property type="protein sequence ID" value="KRL63398.1"/>
    <property type="molecule type" value="Genomic_DNA"/>
</dbReference>
<proteinExistence type="inferred from homology"/>
<dbReference type="Pfam" id="PF00588">
    <property type="entry name" value="SpoU_methylase"/>
    <property type="match status" value="1"/>
</dbReference>
<evidence type="ECO:0000313" key="6">
    <source>
        <dbReference type="Proteomes" id="UP000051931"/>
    </source>
</evidence>
<dbReference type="InterPro" id="IPR029028">
    <property type="entry name" value="Alpha/beta_knot_MTases"/>
</dbReference>
<dbReference type="SUPFAM" id="SSF55315">
    <property type="entry name" value="L30e-like"/>
    <property type="match status" value="1"/>
</dbReference>
<dbReference type="InterPro" id="IPR029026">
    <property type="entry name" value="tRNA_m1G_MTases_N"/>
</dbReference>
<accession>A0A0R1S2D5</accession>
<evidence type="ECO:0000256" key="1">
    <source>
        <dbReference type="ARBA" id="ARBA00007228"/>
    </source>
</evidence>
<gene>
    <name evidence="5" type="ORF">FC23_GL000638</name>
</gene>
<evidence type="ECO:0000313" key="5">
    <source>
        <dbReference type="EMBL" id="KRL63398.1"/>
    </source>
</evidence>
<dbReference type="GO" id="GO:0032259">
    <property type="term" value="P:methylation"/>
    <property type="evidence" value="ECO:0007669"/>
    <property type="project" value="UniProtKB-KW"/>
</dbReference>
<sequence>MQKITSTTNQTIKNLAKLNKKKYREQEGYYLIEGFHLIDEAFKSELKYKYLLATAAAFEKLVDKYEIDLDDKRLIQINEKVAKHLSATTNSQDVFMVLKINQPKHFTFNFGKWVLLDTLADPGNIGTIIRTADAAGFDGVVLSENCADLYNPKTQRAMQGSQFHLPVIKADILKTIEQFKENYIPVYASVLDSEAKELPTFEKTKELALIIGNEANGVSDEVVAQADEKLFIPIKGQAESLNAAVAAGIMIYHFA</sequence>
<keyword evidence="2 5" id="KW-0489">Methyltransferase</keyword>